<dbReference type="InterPro" id="IPR012310">
    <property type="entry name" value="DNA_ligase_ATP-dep_cent"/>
</dbReference>
<name>A0A5B0HD31_9BURK</name>
<comment type="caution">
    <text evidence="4">The sequence shown here is derived from an EMBL/GenBank/DDBJ whole genome shotgun (WGS) entry which is preliminary data.</text>
</comment>
<dbReference type="SUPFAM" id="SSF56091">
    <property type="entry name" value="DNA ligase/mRNA capping enzyme, catalytic domain"/>
    <property type="match status" value="1"/>
</dbReference>
<keyword evidence="2 4" id="KW-0436">Ligase</keyword>
<organism evidence="4 5">
    <name type="scientific">Paraburkholderia panacisoli</name>
    <dbReference type="NCBI Taxonomy" id="2603818"/>
    <lineage>
        <taxon>Bacteria</taxon>
        <taxon>Pseudomonadati</taxon>
        <taxon>Pseudomonadota</taxon>
        <taxon>Betaproteobacteria</taxon>
        <taxon>Burkholderiales</taxon>
        <taxon>Burkholderiaceae</taxon>
        <taxon>Paraburkholderia</taxon>
    </lineage>
</organism>
<comment type="similarity">
    <text evidence="1">Belongs to the ATP-dependent DNA ligase family.</text>
</comment>
<accession>A0A5B0HD31</accession>
<dbReference type="GO" id="GO:0006310">
    <property type="term" value="P:DNA recombination"/>
    <property type="evidence" value="ECO:0007669"/>
    <property type="project" value="InterPro"/>
</dbReference>
<dbReference type="GO" id="GO:0006281">
    <property type="term" value="P:DNA repair"/>
    <property type="evidence" value="ECO:0007669"/>
    <property type="project" value="InterPro"/>
</dbReference>
<reference evidence="4 5" key="1">
    <citation type="submission" date="2019-08" db="EMBL/GenBank/DDBJ databases">
        <title>Paraburkholderia sp. DCY113.</title>
        <authorList>
            <person name="Kang J."/>
        </authorList>
    </citation>
    <scope>NUCLEOTIDE SEQUENCE [LARGE SCALE GENOMIC DNA]</scope>
    <source>
        <strain evidence="4 5">DCY113</strain>
    </source>
</reference>
<evidence type="ECO:0000256" key="2">
    <source>
        <dbReference type="ARBA" id="ARBA00022598"/>
    </source>
</evidence>
<dbReference type="Proteomes" id="UP000325273">
    <property type="component" value="Unassembled WGS sequence"/>
</dbReference>
<dbReference type="PANTHER" id="PTHR45674:SF4">
    <property type="entry name" value="DNA LIGASE 1"/>
    <property type="match status" value="1"/>
</dbReference>
<dbReference type="Gene3D" id="3.30.470.30">
    <property type="entry name" value="DNA ligase/mRNA capping enzyme"/>
    <property type="match status" value="1"/>
</dbReference>
<feature type="domain" description="ATP-dependent DNA ligase family profile" evidence="3">
    <location>
        <begin position="96"/>
        <end position="185"/>
    </location>
</feature>
<dbReference type="PROSITE" id="PS50160">
    <property type="entry name" value="DNA_LIGASE_A3"/>
    <property type="match status" value="1"/>
</dbReference>
<dbReference type="GO" id="GO:0003910">
    <property type="term" value="F:DNA ligase (ATP) activity"/>
    <property type="evidence" value="ECO:0007669"/>
    <property type="project" value="InterPro"/>
</dbReference>
<dbReference type="InterPro" id="IPR050191">
    <property type="entry name" value="ATP-dep_DNA_ligase"/>
</dbReference>
<protein>
    <submittedName>
        <fullName evidence="4">DNA ligase</fullName>
    </submittedName>
</protein>
<sequence length="195" mass="22046">MLATLRSRPFSDPDWLFEWKYDGYRCLVRKTGDHVELISRIGNPLNVSFTDIVQAVAAVPGDFVWDTELAIGSGRGSEFGLLQQRAKTISPRNVPAAVRRCPARLYVFDMLANRRDLRGLPLIERKRILRDSFDDTDALSFVSGIIGDGVAVFGLVQTHGFEGMVAKRLASPYVRGRSRDWLKIKWAGYSRKEKE</sequence>
<proteinExistence type="inferred from homology"/>
<keyword evidence="5" id="KW-1185">Reference proteome</keyword>
<evidence type="ECO:0000313" key="5">
    <source>
        <dbReference type="Proteomes" id="UP000325273"/>
    </source>
</evidence>
<dbReference type="EMBL" id="VTUZ01000005">
    <property type="protein sequence ID" value="KAA1013226.1"/>
    <property type="molecule type" value="Genomic_DNA"/>
</dbReference>
<dbReference type="Gene3D" id="3.30.1490.70">
    <property type="match status" value="1"/>
</dbReference>
<evidence type="ECO:0000259" key="3">
    <source>
        <dbReference type="PROSITE" id="PS50160"/>
    </source>
</evidence>
<dbReference type="AlphaFoldDB" id="A0A5B0HD31"/>
<dbReference type="GO" id="GO:0005524">
    <property type="term" value="F:ATP binding"/>
    <property type="evidence" value="ECO:0007669"/>
    <property type="project" value="InterPro"/>
</dbReference>
<dbReference type="Pfam" id="PF01068">
    <property type="entry name" value="DNA_ligase_A_M"/>
    <property type="match status" value="1"/>
</dbReference>
<dbReference type="CDD" id="cd07906">
    <property type="entry name" value="Adenylation_DNA_ligase_LigD_LigC"/>
    <property type="match status" value="1"/>
</dbReference>
<dbReference type="PANTHER" id="PTHR45674">
    <property type="entry name" value="DNA LIGASE 1/3 FAMILY MEMBER"/>
    <property type="match status" value="1"/>
</dbReference>
<gene>
    <name evidence="4" type="ORF">FVF58_09745</name>
</gene>
<evidence type="ECO:0000313" key="4">
    <source>
        <dbReference type="EMBL" id="KAA1013226.1"/>
    </source>
</evidence>
<evidence type="ECO:0000256" key="1">
    <source>
        <dbReference type="ARBA" id="ARBA00007572"/>
    </source>
</evidence>